<name>A0A6J5LZZ7_9CAUD</name>
<evidence type="ECO:0000313" key="1">
    <source>
        <dbReference type="EMBL" id="CAB4139601.1"/>
    </source>
</evidence>
<reference evidence="1" key="1">
    <citation type="submission" date="2020-04" db="EMBL/GenBank/DDBJ databases">
        <authorList>
            <person name="Chiriac C."/>
            <person name="Salcher M."/>
            <person name="Ghai R."/>
            <person name="Kavagutti S V."/>
        </authorList>
    </citation>
    <scope>NUCLEOTIDE SEQUENCE</scope>
</reference>
<protein>
    <submittedName>
        <fullName evidence="1">Uncharacterized protein</fullName>
    </submittedName>
</protein>
<sequence length="115" mass="12179">MALQLPIQTQDGENIAAYFVPAGIYIEPANNAARFLFLAYRSALARADGKAPLQFPPIEVNVTNGDFGATAMAPLNTLWEGGAIPADATIYDAIARLAYGLGKQHSEVLATAEDV</sequence>
<gene>
    <name evidence="1" type="ORF">UFOVP349_57</name>
</gene>
<dbReference type="EMBL" id="LR796357">
    <property type="protein sequence ID" value="CAB4139601.1"/>
    <property type="molecule type" value="Genomic_DNA"/>
</dbReference>
<accession>A0A6J5LZZ7</accession>
<proteinExistence type="predicted"/>
<organism evidence="1">
    <name type="scientific">uncultured Caudovirales phage</name>
    <dbReference type="NCBI Taxonomy" id="2100421"/>
    <lineage>
        <taxon>Viruses</taxon>
        <taxon>Duplodnaviria</taxon>
        <taxon>Heunggongvirae</taxon>
        <taxon>Uroviricota</taxon>
        <taxon>Caudoviricetes</taxon>
        <taxon>Peduoviridae</taxon>
        <taxon>Maltschvirus</taxon>
        <taxon>Maltschvirus maltsch</taxon>
    </lineage>
</organism>